<evidence type="ECO:0000313" key="5">
    <source>
        <dbReference type="EMBL" id="CAB4173891.1"/>
    </source>
</evidence>
<dbReference type="EMBL" id="LR796709">
    <property type="protein sequence ID" value="CAB4161310.1"/>
    <property type="molecule type" value="Genomic_DNA"/>
</dbReference>
<dbReference type="EMBL" id="LR796548">
    <property type="protein sequence ID" value="CAB4150935.1"/>
    <property type="molecule type" value="Genomic_DNA"/>
</dbReference>
<dbReference type="EMBL" id="LR796980">
    <property type="protein sequence ID" value="CAB4178917.1"/>
    <property type="molecule type" value="Genomic_DNA"/>
</dbReference>
<dbReference type="InterPro" id="IPR011604">
    <property type="entry name" value="PDDEXK-like_dom_sf"/>
</dbReference>
<reference evidence="5" key="1">
    <citation type="submission" date="2020-05" db="EMBL/GenBank/DDBJ databases">
        <authorList>
            <person name="Chiriac C."/>
            <person name="Salcher M."/>
            <person name="Ghai R."/>
            <person name="Kavagutti S V."/>
        </authorList>
    </citation>
    <scope>NUCLEOTIDE SEQUENCE</scope>
</reference>
<evidence type="ECO:0000313" key="3">
    <source>
        <dbReference type="EMBL" id="CAB4150935.1"/>
    </source>
</evidence>
<evidence type="ECO:0000313" key="7">
    <source>
        <dbReference type="EMBL" id="CAB4188826.1"/>
    </source>
</evidence>
<dbReference type="EMBL" id="LR796917">
    <property type="protein sequence ID" value="CAB4173891.1"/>
    <property type="molecule type" value="Genomic_DNA"/>
</dbReference>
<sequence length="249" mass="28827">MKAIQQLRAPKAVAPVDGPVVMADLVEAINDHLALRNTPNFKKVNGFHPSYTNQCARYWYYMFEGVEVTPSFSSQTYRIFDNGHAVHERLYSYLRGMGILVGEEIKVNHTDPPIEGTADGIINWYGEKLIELKSISQEGFHYRQLHNKPKDEHYRQAQIYMECLNLDSGFVIYENKNNQQILPIFIERDQPFIDKLFKKYRKFHGSYLSKEIPVQPYKRTSANCNSCDLVAHCWAGGDRNDEEKGNEPF</sequence>
<dbReference type="EMBL" id="LR798423">
    <property type="protein sequence ID" value="CAB5230724.1"/>
    <property type="molecule type" value="Genomic_DNA"/>
</dbReference>
<evidence type="ECO:0000313" key="1">
    <source>
        <dbReference type="EMBL" id="CAB4135643.1"/>
    </source>
</evidence>
<evidence type="ECO:0000313" key="6">
    <source>
        <dbReference type="EMBL" id="CAB4178917.1"/>
    </source>
</evidence>
<evidence type="ECO:0000313" key="2">
    <source>
        <dbReference type="EMBL" id="CAB4146189.1"/>
    </source>
</evidence>
<organism evidence="5">
    <name type="scientific">uncultured Caudovirales phage</name>
    <dbReference type="NCBI Taxonomy" id="2100421"/>
    <lineage>
        <taxon>Viruses</taxon>
        <taxon>Duplodnaviria</taxon>
        <taxon>Heunggongvirae</taxon>
        <taxon>Uroviricota</taxon>
        <taxon>Caudoviricetes</taxon>
        <taxon>Peduoviridae</taxon>
        <taxon>Maltschvirus</taxon>
        <taxon>Maltschvirus maltsch</taxon>
    </lineage>
</organism>
<evidence type="ECO:0000313" key="9">
    <source>
        <dbReference type="EMBL" id="CAB4216161.1"/>
    </source>
</evidence>
<gene>
    <name evidence="6" type="ORF">UFOVP1031_12</name>
    <name evidence="7" type="ORF">UFOVP1172_123</name>
    <name evidence="8" type="ORF">UFOVP1240_28</name>
    <name evidence="9" type="ORF">UFOVP1486_85</name>
    <name evidence="11" type="ORF">UFOVP1578_84</name>
    <name evidence="10" type="ORF">UFOVP1630_76</name>
    <name evidence="1" type="ORF">UFOVP288_45</name>
    <name evidence="2" type="ORF">UFOVP483_151</name>
    <name evidence="3" type="ORF">UFOVP573_70</name>
    <name evidence="4" type="ORF">UFOVP769_45</name>
    <name evidence="5" type="ORF">UFOVP962_13</name>
</gene>
<dbReference type="EMBL" id="LR797492">
    <property type="protein sequence ID" value="CAB4220109.1"/>
    <property type="molecule type" value="Genomic_DNA"/>
</dbReference>
<evidence type="ECO:0000313" key="4">
    <source>
        <dbReference type="EMBL" id="CAB4161310.1"/>
    </source>
</evidence>
<proteinExistence type="predicted"/>
<evidence type="ECO:0000313" key="8">
    <source>
        <dbReference type="EMBL" id="CAB4191952.1"/>
    </source>
</evidence>
<name>A0A6J5PWT6_9CAUD</name>
<dbReference type="Gene3D" id="3.90.320.10">
    <property type="match status" value="1"/>
</dbReference>
<dbReference type="EMBL" id="LR797180">
    <property type="protein sequence ID" value="CAB4191952.1"/>
    <property type="molecule type" value="Genomic_DNA"/>
</dbReference>
<dbReference type="InterPro" id="IPR011335">
    <property type="entry name" value="Restrct_endonuc-II-like"/>
</dbReference>
<dbReference type="EMBL" id="LR796461">
    <property type="protein sequence ID" value="CAB4146189.1"/>
    <property type="molecule type" value="Genomic_DNA"/>
</dbReference>
<evidence type="ECO:0000313" key="11">
    <source>
        <dbReference type="EMBL" id="CAB5230724.1"/>
    </source>
</evidence>
<dbReference type="SUPFAM" id="SSF52980">
    <property type="entry name" value="Restriction endonuclease-like"/>
    <property type="match status" value="1"/>
</dbReference>
<accession>A0A6J5PWT6</accession>
<dbReference type="EMBL" id="LR797130">
    <property type="protein sequence ID" value="CAB4188826.1"/>
    <property type="molecule type" value="Genomic_DNA"/>
</dbReference>
<protein>
    <submittedName>
        <fullName evidence="5">Uncharacterized protein</fullName>
    </submittedName>
</protein>
<evidence type="ECO:0000313" key="10">
    <source>
        <dbReference type="EMBL" id="CAB4220109.1"/>
    </source>
</evidence>
<dbReference type="EMBL" id="LR797434">
    <property type="protein sequence ID" value="CAB4216161.1"/>
    <property type="molecule type" value="Genomic_DNA"/>
</dbReference>
<dbReference type="EMBL" id="LR796305">
    <property type="protein sequence ID" value="CAB4135643.1"/>
    <property type="molecule type" value="Genomic_DNA"/>
</dbReference>